<reference evidence="3 4" key="1">
    <citation type="journal article" date="2014" name="Genome Announc.">
        <title>Draft Genome Sequence of Marinomonas sp. Strain D104, a Polycyclic Aromatic Hydrocarbon-Degrading Bacterium from the Deep-Sea Sediment of the Arctic Ocean.</title>
        <authorList>
            <person name="Dong C."/>
            <person name="Bai X."/>
            <person name="Lai Q."/>
            <person name="Xie Y."/>
            <person name="Chen X."/>
            <person name="Shao Z."/>
        </authorList>
    </citation>
    <scope>NUCLEOTIDE SEQUENCE [LARGE SCALE GENOMIC DNA]</scope>
    <source>
        <strain evidence="3 4">D104</strain>
    </source>
</reference>
<dbReference type="SUPFAM" id="SSF53850">
    <property type="entry name" value="Periplasmic binding protein-like II"/>
    <property type="match status" value="1"/>
</dbReference>
<feature type="chain" id="PRO_5004809338" description="SsuA/THI5-like domain-containing protein" evidence="1">
    <location>
        <begin position="34"/>
        <end position="339"/>
    </location>
</feature>
<evidence type="ECO:0000256" key="1">
    <source>
        <dbReference type="SAM" id="SignalP"/>
    </source>
</evidence>
<accession>W1RZE3</accession>
<dbReference type="InterPro" id="IPR015168">
    <property type="entry name" value="SsuA/THI5"/>
</dbReference>
<dbReference type="EMBL" id="AYOZ01000001">
    <property type="protein sequence ID" value="ETI62566.1"/>
    <property type="molecule type" value="Genomic_DNA"/>
</dbReference>
<comment type="caution">
    <text evidence="3">The sequence shown here is derived from an EMBL/GenBank/DDBJ whole genome shotgun (WGS) entry which is preliminary data.</text>
</comment>
<keyword evidence="1" id="KW-0732">Signal</keyword>
<dbReference type="Proteomes" id="UP000018857">
    <property type="component" value="Unassembled WGS sequence"/>
</dbReference>
<proteinExistence type="predicted"/>
<dbReference type="STRING" id="1208321.D104_02155"/>
<dbReference type="PANTHER" id="PTHR31528:SF15">
    <property type="entry name" value="RIBOFLAVIN-BINDING PROTEIN RIBY"/>
    <property type="match status" value="1"/>
</dbReference>
<dbReference type="Pfam" id="PF09084">
    <property type="entry name" value="NMT1"/>
    <property type="match status" value="1"/>
</dbReference>
<dbReference type="eggNOG" id="COG0715">
    <property type="taxonomic scope" value="Bacteria"/>
</dbReference>
<dbReference type="Gene3D" id="3.40.190.10">
    <property type="entry name" value="Periplasmic binding protein-like II"/>
    <property type="match status" value="2"/>
</dbReference>
<evidence type="ECO:0000259" key="2">
    <source>
        <dbReference type="Pfam" id="PF09084"/>
    </source>
</evidence>
<dbReference type="GO" id="GO:0009228">
    <property type="term" value="P:thiamine biosynthetic process"/>
    <property type="evidence" value="ECO:0007669"/>
    <property type="project" value="InterPro"/>
</dbReference>
<keyword evidence="4" id="KW-1185">Reference proteome</keyword>
<dbReference type="InterPro" id="IPR027939">
    <property type="entry name" value="NMT1/THI5"/>
</dbReference>
<name>W1RZE3_9GAMM</name>
<dbReference type="RefSeq" id="WP_024022654.1">
    <property type="nucleotide sequence ID" value="NZ_AYOZ01000001.1"/>
</dbReference>
<dbReference type="AlphaFoldDB" id="W1RZE3"/>
<dbReference type="PANTHER" id="PTHR31528">
    <property type="entry name" value="4-AMINO-5-HYDROXYMETHYL-2-METHYLPYRIMIDINE PHOSPHATE SYNTHASE THI11-RELATED"/>
    <property type="match status" value="1"/>
</dbReference>
<feature type="signal peptide" evidence="1">
    <location>
        <begin position="1"/>
        <end position="33"/>
    </location>
</feature>
<organism evidence="3 4">
    <name type="scientific">Marinomonas profundimaris</name>
    <dbReference type="NCBI Taxonomy" id="1208321"/>
    <lineage>
        <taxon>Bacteria</taxon>
        <taxon>Pseudomonadati</taxon>
        <taxon>Pseudomonadota</taxon>
        <taxon>Gammaproteobacteria</taxon>
        <taxon>Oceanospirillales</taxon>
        <taxon>Oceanospirillaceae</taxon>
        <taxon>Marinomonas</taxon>
    </lineage>
</organism>
<protein>
    <recommendedName>
        <fullName evidence="2">SsuA/THI5-like domain-containing protein</fullName>
    </recommendedName>
</protein>
<evidence type="ECO:0000313" key="4">
    <source>
        <dbReference type="Proteomes" id="UP000018857"/>
    </source>
</evidence>
<feature type="domain" description="SsuA/THI5-like" evidence="2">
    <location>
        <begin position="50"/>
        <end position="263"/>
    </location>
</feature>
<evidence type="ECO:0000313" key="3">
    <source>
        <dbReference type="EMBL" id="ETI62566.1"/>
    </source>
</evidence>
<dbReference type="PATRIC" id="fig|1208321.3.peg.441"/>
<sequence length="339" mass="36327">MKTAMTSVIKTAMKTTLRLSLLTSLVASASAMAADKVTFQLDWLPGGDKAPVYVGIQQGFFADEDLDVKIASGRGSTDALTKMATGQSDIGSSDIGALMAARAQDNVPVVAVLPYFTQAPHAFFVLKSSGIQSINDLKGKKVATSPFTSSNAFLPLVLKQNGLTEEDIKLVKSDPGALSPMMITGNADAIIAWVTNTALFKAQAKGAGKEIIEMPWSNSGLSLYSSSLLAAEKFLEERPDVAKRFIKAFSKSIAFTYQYPDKAGEDLHKMVPEVDADIVSAQIKSITNLVYNDVTKEDGVGHFSPARIQKTWEYVAEANGLTMDALDPETAVNSKFVPE</sequence>
<gene>
    <name evidence="3" type="ORF">D104_02155</name>
</gene>